<organism evidence="3">
    <name type="scientific">Dendroctonus ponderosae</name>
    <name type="common">Mountain pine beetle</name>
    <dbReference type="NCBI Taxonomy" id="77166"/>
    <lineage>
        <taxon>Eukaryota</taxon>
        <taxon>Metazoa</taxon>
        <taxon>Ecdysozoa</taxon>
        <taxon>Arthropoda</taxon>
        <taxon>Hexapoda</taxon>
        <taxon>Insecta</taxon>
        <taxon>Pterygota</taxon>
        <taxon>Neoptera</taxon>
        <taxon>Endopterygota</taxon>
        <taxon>Coleoptera</taxon>
        <taxon>Polyphaga</taxon>
        <taxon>Cucujiformia</taxon>
        <taxon>Curculionidae</taxon>
        <taxon>Scolytinae</taxon>
        <taxon>Dendroctonus</taxon>
    </lineage>
</organism>
<dbReference type="InterPro" id="IPR027951">
    <property type="entry name" value="Nepro_N"/>
</dbReference>
<dbReference type="GO" id="GO:0045747">
    <property type="term" value="P:positive regulation of Notch signaling pathway"/>
    <property type="evidence" value="ECO:0007669"/>
    <property type="project" value="TreeGrafter"/>
</dbReference>
<feature type="compositionally biased region" description="Basic residues" evidence="1">
    <location>
        <begin position="362"/>
        <end position="373"/>
    </location>
</feature>
<dbReference type="EnsemblMetazoa" id="XM_019910741.1">
    <property type="protein sequence ID" value="XP_019766300.1"/>
    <property type="gene ID" value="LOC109541782"/>
</dbReference>
<sequence>MFWNQRDLPQPPISSFKATNRDLDLNKLRNALNEGIKELQDNMLLKSEWGILSRILYRMKMKFRSSKDFKLLEKINRCLTLYFRPNMVLHLKNILELVPAQYDNDTYLPTKNMLCYILVRLQGLAKLMATTFETATRAADQLNSRCRIGHFWKLFVILFAVVSRLAILIKFNTKFLCKLYGKLLPHAEHLENLGESWLPPEEVLPLDLRSWLEVQWVYEEDFVDLTCQSSNDVVDFFDLVDDEGDDVQFCDEYVLLDEDEELGLNFSKLRNLKKSLLPNRLRGFSITEDDLEVIELDRTIQRQVSGTIVHRQEKVLEREVDELEDIGEEILPSEARSRDTDNDLGEQESIVIINESPEQNRPAKKKKTKKKKQTSSSVHGNALSKKERKALKLQNSASPGTGKKDRQKQDKIKKLDKLTKLQTKKKKKLLKTPQNTSSYISLSLDVDVV</sequence>
<dbReference type="OMA" id="RPPNATC"/>
<dbReference type="EMBL" id="KB741156">
    <property type="protein sequence ID" value="ENN73507.1"/>
    <property type="molecule type" value="Genomic_DNA"/>
</dbReference>
<dbReference type="GO" id="GO:0005634">
    <property type="term" value="C:nucleus"/>
    <property type="evidence" value="ECO:0007669"/>
    <property type="project" value="TreeGrafter"/>
</dbReference>
<reference evidence="4" key="2">
    <citation type="submission" date="2024-08" db="UniProtKB">
        <authorList>
            <consortium name="EnsemblMetazoa"/>
        </authorList>
    </citation>
    <scope>IDENTIFICATION</scope>
</reference>
<dbReference type="AlphaFoldDB" id="N6U4J5"/>
<keyword evidence="5" id="KW-1185">Reference proteome</keyword>
<evidence type="ECO:0000313" key="4">
    <source>
        <dbReference type="EnsemblMetazoa" id="XP_019766300.1"/>
    </source>
</evidence>
<evidence type="ECO:0000313" key="5">
    <source>
        <dbReference type="Proteomes" id="UP000019118"/>
    </source>
</evidence>
<dbReference type="InterPro" id="IPR052835">
    <property type="entry name" value="Nepro"/>
</dbReference>
<feature type="compositionally biased region" description="Basic and acidic residues" evidence="1">
    <location>
        <begin position="402"/>
        <end position="419"/>
    </location>
</feature>
<gene>
    <name evidence="4" type="primary">109541782</name>
    <name evidence="3" type="ORF">YQE_09758</name>
</gene>
<reference evidence="3 5" key="1">
    <citation type="journal article" date="2013" name="Genome Biol.">
        <title>Draft genome of the mountain pine beetle, Dendroctonus ponderosae Hopkins, a major forest pest.</title>
        <authorList>
            <person name="Keeling C.I."/>
            <person name="Yuen M.M."/>
            <person name="Liao N.Y."/>
            <person name="Docking T.R."/>
            <person name="Chan S.K."/>
            <person name="Taylor G.A."/>
            <person name="Palmquist D.L."/>
            <person name="Jackman S.D."/>
            <person name="Nguyen A."/>
            <person name="Li M."/>
            <person name="Henderson H."/>
            <person name="Janes J.K."/>
            <person name="Zhao Y."/>
            <person name="Pandoh P."/>
            <person name="Moore R."/>
            <person name="Sperling F.A."/>
            <person name="Huber D.P."/>
            <person name="Birol I."/>
            <person name="Jones S.J."/>
            <person name="Bohlmann J."/>
        </authorList>
    </citation>
    <scope>NUCLEOTIDE SEQUENCE</scope>
</reference>
<evidence type="ECO:0000313" key="3">
    <source>
        <dbReference type="EMBL" id="ENN73507.1"/>
    </source>
</evidence>
<dbReference type="KEGG" id="dpa:109541782"/>
<dbReference type="Proteomes" id="UP000019118">
    <property type="component" value="Unassembled WGS sequence"/>
</dbReference>
<feature type="non-terminal residue" evidence="3">
    <location>
        <position position="1"/>
    </location>
</feature>
<protein>
    <recommendedName>
        <fullName evidence="2">Nucleolus and neural progenitor protein-like N-terminal domain-containing protein</fullName>
    </recommendedName>
</protein>
<proteinExistence type="predicted"/>
<name>N6U4J5_DENPD</name>
<dbReference type="PANTHER" id="PTHR34761">
    <property type="entry name" value="NUCLEOLUS AND NEURAL PROGENITOR PROTEIN"/>
    <property type="match status" value="1"/>
</dbReference>
<dbReference type="HOGENOM" id="CLU_759389_0_0_1"/>
<dbReference type="Pfam" id="PF14780">
    <property type="entry name" value="NEPRO_N"/>
    <property type="match status" value="1"/>
</dbReference>
<evidence type="ECO:0000256" key="1">
    <source>
        <dbReference type="SAM" id="MobiDB-lite"/>
    </source>
</evidence>
<dbReference type="OrthoDB" id="9899341at2759"/>
<dbReference type="PANTHER" id="PTHR34761:SF1">
    <property type="entry name" value="NUCLEOLUS AND NEURAL PROGENITOR PROTEIN"/>
    <property type="match status" value="1"/>
</dbReference>
<feature type="region of interest" description="Disordered" evidence="1">
    <location>
        <begin position="350"/>
        <end position="436"/>
    </location>
</feature>
<accession>N6U4J5</accession>
<feature type="domain" description="Nucleolus and neural progenitor protein-like N-terminal" evidence="2">
    <location>
        <begin position="3"/>
        <end position="184"/>
    </location>
</feature>
<evidence type="ECO:0000259" key="2">
    <source>
        <dbReference type="Pfam" id="PF14780"/>
    </source>
</evidence>